<protein>
    <submittedName>
        <fullName evidence="2">CobQ/CobB/MinD/ParA family protein</fullName>
    </submittedName>
</protein>
<dbReference type="CDD" id="cd02042">
    <property type="entry name" value="ParAB_family"/>
    <property type="match status" value="1"/>
</dbReference>
<dbReference type="EMBL" id="CP003655">
    <property type="protein sequence ID" value="AFZ38234.1"/>
    <property type="molecule type" value="Genomic_DNA"/>
</dbReference>
<name>K9Y1M7_STAC7</name>
<dbReference type="InterPro" id="IPR027417">
    <property type="entry name" value="P-loop_NTPase"/>
</dbReference>
<dbReference type="Gene3D" id="3.40.50.300">
    <property type="entry name" value="P-loop containing nucleotide triphosphate hydrolases"/>
    <property type="match status" value="1"/>
</dbReference>
<dbReference type="SUPFAM" id="SSF52540">
    <property type="entry name" value="P-loop containing nucleoside triphosphate hydrolases"/>
    <property type="match status" value="1"/>
</dbReference>
<evidence type="ECO:0000313" key="3">
    <source>
        <dbReference type="Proteomes" id="UP000010473"/>
    </source>
</evidence>
<dbReference type="Proteomes" id="UP000010473">
    <property type="component" value="Plasmid pSTA7437.02"/>
</dbReference>
<feature type="domain" description="CobQ/CobB/MinD/ParA nucleotide binding" evidence="1">
    <location>
        <begin position="6"/>
        <end position="181"/>
    </location>
</feature>
<geneLocation type="plasmid" evidence="2 3">
    <name>pSTA7437.02</name>
</geneLocation>
<dbReference type="InterPro" id="IPR050678">
    <property type="entry name" value="DNA_Partitioning_ATPase"/>
</dbReference>
<dbReference type="InterPro" id="IPR002586">
    <property type="entry name" value="CobQ/CobB/MinD/ParA_Nub-bd_dom"/>
</dbReference>
<dbReference type="RefSeq" id="WP_015195612.1">
    <property type="nucleotide sequence ID" value="NC_019749.1"/>
</dbReference>
<dbReference type="KEGG" id="scs:Sta7437_4796"/>
<evidence type="ECO:0000313" key="2">
    <source>
        <dbReference type="EMBL" id="AFZ38234.1"/>
    </source>
</evidence>
<evidence type="ECO:0000259" key="1">
    <source>
        <dbReference type="Pfam" id="PF01656"/>
    </source>
</evidence>
<dbReference type="AlphaFoldDB" id="K9Y1M7"/>
<dbReference type="PANTHER" id="PTHR13696:SF96">
    <property type="entry name" value="COBQ_COBB_MIND_PARA NUCLEOTIDE BINDING DOMAIN-CONTAINING PROTEIN"/>
    <property type="match status" value="1"/>
</dbReference>
<proteinExistence type="predicted"/>
<dbReference type="OrthoDB" id="69313at2"/>
<reference evidence="3" key="1">
    <citation type="journal article" date="2013" name="Proc. Natl. Acad. Sci. U.S.A.">
        <title>Improving the coverage of the cyanobacterial phylum using diversity-driven genome sequencing.</title>
        <authorList>
            <person name="Shih P.M."/>
            <person name="Wu D."/>
            <person name="Latifi A."/>
            <person name="Axen S.D."/>
            <person name="Fewer D.P."/>
            <person name="Talla E."/>
            <person name="Calteau A."/>
            <person name="Cai F."/>
            <person name="Tandeau de Marsac N."/>
            <person name="Rippka R."/>
            <person name="Herdman M."/>
            <person name="Sivonen K."/>
            <person name="Coursin T."/>
            <person name="Laurent T."/>
            <person name="Goodwin L."/>
            <person name="Nolan M."/>
            <person name="Davenport K.W."/>
            <person name="Han C.S."/>
            <person name="Rubin E.M."/>
            <person name="Eisen J.A."/>
            <person name="Woyke T."/>
            <person name="Gugger M."/>
            <person name="Kerfeld C.A."/>
        </authorList>
    </citation>
    <scope>NUCLEOTIDE SEQUENCE [LARGE SCALE GENOMIC DNA]</scope>
    <source>
        <strain evidence="3">ATCC 29371 / PCC 7437</strain>
        <plasmid evidence="3">Plasmid pSTA7437.02</plasmid>
    </source>
</reference>
<gene>
    <name evidence="2" type="ordered locus">Sta7437_4796</name>
</gene>
<dbReference type="Pfam" id="PF01656">
    <property type="entry name" value="CbiA"/>
    <property type="match status" value="1"/>
</dbReference>
<organism evidence="2 3">
    <name type="scientific">Stanieria cyanosphaera (strain ATCC 29371 / PCC 7437)</name>
    <dbReference type="NCBI Taxonomy" id="111780"/>
    <lineage>
        <taxon>Bacteria</taxon>
        <taxon>Bacillati</taxon>
        <taxon>Cyanobacteriota</taxon>
        <taxon>Cyanophyceae</taxon>
        <taxon>Pleurocapsales</taxon>
        <taxon>Dermocarpellaceae</taxon>
        <taxon>Stanieria</taxon>
    </lineage>
</organism>
<dbReference type="PIRSF" id="PIRSF009320">
    <property type="entry name" value="Nuc_binding_HP_1000"/>
    <property type="match status" value="1"/>
</dbReference>
<keyword evidence="2" id="KW-0614">Plasmid</keyword>
<keyword evidence="3" id="KW-1185">Reference proteome</keyword>
<dbReference type="PANTHER" id="PTHR13696">
    <property type="entry name" value="P-LOOP CONTAINING NUCLEOSIDE TRIPHOSPHATE HYDROLASE"/>
    <property type="match status" value="1"/>
</dbReference>
<sequence length="213" mass="23266">MSQIFAIVNQKGGAGKTTTAVHFAYWLSQQGTVLMVDADAQQSSATWLEELKLPCEIINEPDELFDRLPELAENYDFVIVDGPASFSETTRVILTRADLALIPCKPAGLDMHSTNRVIRLIRQAKDLRGGLPKAALFLNQAKKGTVLLREAKVALSKTGIELLDAVIYDRSIITDAPSQGQVVWQMSGASAKVAASEYDLLFQETSEVLDGKN</sequence>
<dbReference type="HOGENOM" id="CLU_037612_5_3_3"/>
<accession>K9Y1M7</accession>